<dbReference type="PANTHER" id="PTHR10587">
    <property type="entry name" value="GLYCOSYL TRANSFERASE-RELATED"/>
    <property type="match status" value="1"/>
</dbReference>
<dbReference type="InterPro" id="IPR011330">
    <property type="entry name" value="Glyco_hydro/deAcase_b/a-brl"/>
</dbReference>
<evidence type="ECO:0000256" key="3">
    <source>
        <dbReference type="SAM" id="MobiDB-lite"/>
    </source>
</evidence>
<feature type="region of interest" description="Disordered" evidence="3">
    <location>
        <begin position="1"/>
        <end position="28"/>
    </location>
</feature>
<protein>
    <submittedName>
        <fullName evidence="5">Peptidoglycan/xylan/chitin deacetylase (PgdA/CDA1 family)</fullName>
    </submittedName>
</protein>
<dbReference type="EMBL" id="JADOTX010000001">
    <property type="protein sequence ID" value="MBG6068570.1"/>
    <property type="molecule type" value="Genomic_DNA"/>
</dbReference>
<dbReference type="InterPro" id="IPR050248">
    <property type="entry name" value="Polysacc_deacetylase_ArnD"/>
</dbReference>
<feature type="region of interest" description="Disordered" evidence="3">
    <location>
        <begin position="53"/>
        <end position="100"/>
    </location>
</feature>
<feature type="domain" description="NodB homology" evidence="4">
    <location>
        <begin position="104"/>
        <end position="287"/>
    </location>
</feature>
<reference evidence="5 6" key="1">
    <citation type="submission" date="2020-11" db="EMBL/GenBank/DDBJ databases">
        <title>Sequencing the genomes of 1000 actinobacteria strains.</title>
        <authorList>
            <person name="Klenk H.-P."/>
        </authorList>
    </citation>
    <scope>NUCLEOTIDE SEQUENCE [LARGE SCALE GENOMIC DNA]</scope>
    <source>
        <strain evidence="5 6">DSM 101692</strain>
    </source>
</reference>
<dbReference type="Proteomes" id="UP000614915">
    <property type="component" value="Unassembled WGS sequence"/>
</dbReference>
<dbReference type="PANTHER" id="PTHR10587:SF133">
    <property type="entry name" value="CHITIN DEACETYLASE 1-RELATED"/>
    <property type="match status" value="1"/>
</dbReference>
<dbReference type="PROSITE" id="PS51677">
    <property type="entry name" value="NODB"/>
    <property type="match status" value="1"/>
</dbReference>
<feature type="compositionally biased region" description="Basic and acidic residues" evidence="3">
    <location>
        <begin position="1"/>
        <end position="13"/>
    </location>
</feature>
<dbReference type="RefSeq" id="WP_307788186.1">
    <property type="nucleotide sequence ID" value="NZ_CP108567.1"/>
</dbReference>
<proteinExistence type="predicted"/>
<comment type="caution">
    <text evidence="5">The sequence shown here is derived from an EMBL/GenBank/DDBJ whole genome shotgun (WGS) entry which is preliminary data.</text>
</comment>
<dbReference type="Pfam" id="PF01522">
    <property type="entry name" value="Polysacc_deac_1"/>
    <property type="match status" value="1"/>
</dbReference>
<dbReference type="Gene3D" id="3.20.20.370">
    <property type="entry name" value="Glycoside hydrolase/deacetylase"/>
    <property type="match status" value="1"/>
</dbReference>
<accession>A0ABS0JND1</accession>
<keyword evidence="2" id="KW-0378">Hydrolase</keyword>
<dbReference type="InterPro" id="IPR002509">
    <property type="entry name" value="NODB_dom"/>
</dbReference>
<organism evidence="5 6">
    <name type="scientific">Micromonospora ureilytica</name>
    <dbReference type="NCBI Taxonomy" id="709868"/>
    <lineage>
        <taxon>Bacteria</taxon>
        <taxon>Bacillati</taxon>
        <taxon>Actinomycetota</taxon>
        <taxon>Actinomycetes</taxon>
        <taxon>Micromonosporales</taxon>
        <taxon>Micromonosporaceae</taxon>
        <taxon>Micromonospora</taxon>
    </lineage>
</organism>
<sequence>MTDRTVAECRRELPSGGSGYPDPSGSEQMQARAVLASVLALALVLSGCAQPDRTIVSAGPPKPVESTTPPTPKPHPSATKPAKPPLRPLPAKLPAGLGRNTGVRPVALTFDDGPNPAWTPKVLDQLKAAKVTATFCVVGREVQRHPELVRRIVREGHQLCNHSWRHDLDLARRPVAEIRADLDRTNKAIQKAVPGAKVSFYRQPGGRWTSEVLGVAKDLGMRPLHWSVDPQDWDKPSAATIGKRVHAATRPGGIVLLHDGGGNRAATLAACPKLIADLKKRFGITRLH</sequence>
<evidence type="ECO:0000256" key="2">
    <source>
        <dbReference type="ARBA" id="ARBA00022801"/>
    </source>
</evidence>
<keyword evidence="1" id="KW-0479">Metal-binding</keyword>
<keyword evidence="6" id="KW-1185">Reference proteome</keyword>
<evidence type="ECO:0000256" key="1">
    <source>
        <dbReference type="ARBA" id="ARBA00022723"/>
    </source>
</evidence>
<evidence type="ECO:0000313" key="5">
    <source>
        <dbReference type="EMBL" id="MBG6068570.1"/>
    </source>
</evidence>
<dbReference type="CDD" id="cd10917">
    <property type="entry name" value="CE4_NodB_like_6s_7s"/>
    <property type="match status" value="1"/>
</dbReference>
<gene>
    <name evidence="5" type="ORF">IW248_004857</name>
</gene>
<evidence type="ECO:0000313" key="6">
    <source>
        <dbReference type="Proteomes" id="UP000614915"/>
    </source>
</evidence>
<dbReference type="SUPFAM" id="SSF88713">
    <property type="entry name" value="Glycoside hydrolase/deacetylase"/>
    <property type="match status" value="1"/>
</dbReference>
<name>A0ABS0JND1_9ACTN</name>
<evidence type="ECO:0000259" key="4">
    <source>
        <dbReference type="PROSITE" id="PS51677"/>
    </source>
</evidence>